<evidence type="ECO:0000256" key="3">
    <source>
        <dbReference type="ARBA" id="ARBA00022833"/>
    </source>
</evidence>
<proteinExistence type="inferred from homology"/>
<gene>
    <name evidence="4" type="ORF">MANT1106_LOCUS17145</name>
</gene>
<sequence>MVLLVLYVKATLENVGSITFPRNIQYCFDVKDAQSDEAKQGVFVCADEVAEVDGSKGEANFVMRFPDCKKQCTINFMDVKKLTRDAITAEDSGTFVPIMGFDCRGLEITKWHPTEGLVVKSTKGTTWEDVDLGADPEGWFEYCEKCADSVGITELEFEFRTEKVKK</sequence>
<evidence type="ECO:0000256" key="1">
    <source>
        <dbReference type="ARBA" id="ARBA00007818"/>
    </source>
</evidence>
<dbReference type="InterPro" id="IPR008584">
    <property type="entry name" value="CXXC_Zn-binding_euk"/>
</dbReference>
<dbReference type="Pfam" id="PF05907">
    <property type="entry name" value="CXXC_Zn-b_euk"/>
    <property type="match status" value="1"/>
</dbReference>
<organism evidence="4">
    <name type="scientific">Mantoniella antarctica</name>
    <dbReference type="NCBI Taxonomy" id="81844"/>
    <lineage>
        <taxon>Eukaryota</taxon>
        <taxon>Viridiplantae</taxon>
        <taxon>Chlorophyta</taxon>
        <taxon>Mamiellophyceae</taxon>
        <taxon>Mamiellales</taxon>
        <taxon>Mamiellaceae</taxon>
        <taxon>Mantoniella</taxon>
    </lineage>
</organism>
<reference evidence="4" key="1">
    <citation type="submission" date="2021-01" db="EMBL/GenBank/DDBJ databases">
        <authorList>
            <person name="Corre E."/>
            <person name="Pelletier E."/>
            <person name="Niang G."/>
            <person name="Scheremetjew M."/>
            <person name="Finn R."/>
            <person name="Kale V."/>
            <person name="Holt S."/>
            <person name="Cochrane G."/>
            <person name="Meng A."/>
            <person name="Brown T."/>
            <person name="Cohen L."/>
        </authorList>
    </citation>
    <scope>NUCLEOTIDE SEQUENCE</scope>
    <source>
        <strain evidence="4">SL-175</strain>
    </source>
</reference>
<dbReference type="PANTHER" id="PTHR12857:SF0">
    <property type="entry name" value="CXXC MOTIF CONTAINING ZINC BINDING PROTEIN"/>
    <property type="match status" value="1"/>
</dbReference>
<keyword evidence="2" id="KW-0479">Metal-binding</keyword>
<evidence type="ECO:0000313" key="4">
    <source>
        <dbReference type="EMBL" id="CAD8716180.1"/>
    </source>
</evidence>
<accession>A0A7S0XDG5</accession>
<dbReference type="GO" id="GO:0008270">
    <property type="term" value="F:zinc ion binding"/>
    <property type="evidence" value="ECO:0007669"/>
    <property type="project" value="TreeGrafter"/>
</dbReference>
<dbReference type="EMBL" id="HBFC01028738">
    <property type="protein sequence ID" value="CAD8716180.1"/>
    <property type="molecule type" value="Transcribed_RNA"/>
</dbReference>
<keyword evidence="3" id="KW-0862">Zinc</keyword>
<evidence type="ECO:0000256" key="2">
    <source>
        <dbReference type="ARBA" id="ARBA00022723"/>
    </source>
</evidence>
<name>A0A7S0XDG5_9CHLO</name>
<dbReference type="PANTHER" id="PTHR12857">
    <property type="entry name" value="CXXC MOTIF CONTAINING ZINC BINDING PROTEIN"/>
    <property type="match status" value="1"/>
</dbReference>
<protein>
    <submittedName>
        <fullName evidence="4">Uncharacterized protein</fullName>
    </submittedName>
</protein>
<dbReference type="AlphaFoldDB" id="A0A7S0XDG5"/>
<comment type="similarity">
    <text evidence="1">Belongs to the UPF0587 family.</text>
</comment>
<dbReference type="SUPFAM" id="SSF141678">
    <property type="entry name" value="MAL13P1.257-like"/>
    <property type="match status" value="1"/>
</dbReference>